<keyword evidence="2" id="KW-1185">Reference proteome</keyword>
<dbReference type="Proteomes" id="UP000639338">
    <property type="component" value="Unassembled WGS sequence"/>
</dbReference>
<dbReference type="EMBL" id="JACMRX010000004">
    <property type="protein sequence ID" value="KAF7990443.1"/>
    <property type="molecule type" value="Genomic_DNA"/>
</dbReference>
<reference evidence="1 2" key="1">
    <citation type="submission" date="2020-08" db="EMBL/GenBank/DDBJ databases">
        <title>Aphidius gifuensis genome sequencing and assembly.</title>
        <authorList>
            <person name="Du Z."/>
        </authorList>
    </citation>
    <scope>NUCLEOTIDE SEQUENCE [LARGE SCALE GENOMIC DNA]</scope>
    <source>
        <strain evidence="1">YNYX2018</strain>
        <tissue evidence="1">Adults</tissue>
    </source>
</reference>
<dbReference type="GO" id="GO:0018445">
    <property type="term" value="F:prothoracicotrophic hormone activity"/>
    <property type="evidence" value="ECO:0007669"/>
    <property type="project" value="TreeGrafter"/>
</dbReference>
<organism evidence="1 2">
    <name type="scientific">Aphidius gifuensis</name>
    <name type="common">Parasitoid wasp</name>
    <dbReference type="NCBI Taxonomy" id="684658"/>
    <lineage>
        <taxon>Eukaryota</taxon>
        <taxon>Metazoa</taxon>
        <taxon>Ecdysozoa</taxon>
        <taxon>Arthropoda</taxon>
        <taxon>Hexapoda</taxon>
        <taxon>Insecta</taxon>
        <taxon>Pterygota</taxon>
        <taxon>Neoptera</taxon>
        <taxon>Endopterygota</taxon>
        <taxon>Hymenoptera</taxon>
        <taxon>Apocrita</taxon>
        <taxon>Ichneumonoidea</taxon>
        <taxon>Braconidae</taxon>
        <taxon>Aphidiinae</taxon>
        <taxon>Aphidius</taxon>
    </lineage>
</organism>
<dbReference type="PANTHER" id="PTHR39940">
    <property type="entry name" value="PROTHORACICOTROPIC HORMONE, ISOFORM F"/>
    <property type="match status" value="1"/>
</dbReference>
<gene>
    <name evidence="1" type="ORF">HCN44_000248</name>
</gene>
<dbReference type="AlphaFoldDB" id="A0A834XPX8"/>
<dbReference type="SUPFAM" id="SSF57501">
    <property type="entry name" value="Cystine-knot cytokines"/>
    <property type="match status" value="1"/>
</dbReference>
<protein>
    <submittedName>
        <fullName evidence="1">Uncharacterized protein</fullName>
    </submittedName>
</protein>
<evidence type="ECO:0000313" key="2">
    <source>
        <dbReference type="Proteomes" id="UP000639338"/>
    </source>
</evidence>
<dbReference type="InterPro" id="IPR029034">
    <property type="entry name" value="Cystine-knot_cytokine"/>
</dbReference>
<proteinExistence type="predicted"/>
<dbReference type="InterPro" id="IPR052876">
    <property type="entry name" value="Insect_Hormone_Regulators"/>
</dbReference>
<sequence>MIFVKQPNYYRLQWSCPCESHYEILDLGAHSYPRYLSTATCASKPCHNKFNQCKLIHYKVYVLRHRDINDSNDTSEEQFIEQPMLPEPFRVKWHLKPIITTVACVSASEGRMN</sequence>
<dbReference type="PANTHER" id="PTHR39940:SF1">
    <property type="entry name" value="PROTHORACICOTROPIC HORMONE, ISOFORM F"/>
    <property type="match status" value="1"/>
</dbReference>
<evidence type="ECO:0000313" key="1">
    <source>
        <dbReference type="EMBL" id="KAF7990443.1"/>
    </source>
</evidence>
<name>A0A834XPX8_APHGI</name>
<comment type="caution">
    <text evidence="1">The sequence shown here is derived from an EMBL/GenBank/DDBJ whole genome shotgun (WGS) entry which is preliminary data.</text>
</comment>
<accession>A0A834XPX8</accession>
<dbReference type="OrthoDB" id="5950649at2759"/>